<dbReference type="InterPro" id="IPR036390">
    <property type="entry name" value="WH_DNA-bd_sf"/>
</dbReference>
<keyword evidence="2" id="KW-0238">DNA-binding</keyword>
<dbReference type="GO" id="GO:0003677">
    <property type="term" value="F:DNA binding"/>
    <property type="evidence" value="ECO:0007669"/>
    <property type="project" value="UniProtKB-KW"/>
</dbReference>
<dbReference type="GO" id="GO:0003700">
    <property type="term" value="F:DNA-binding transcription factor activity"/>
    <property type="evidence" value="ECO:0007669"/>
    <property type="project" value="InterPro"/>
</dbReference>
<dbReference type="Pfam" id="PF00392">
    <property type="entry name" value="GntR"/>
    <property type="match status" value="1"/>
</dbReference>
<dbReference type="InterPro" id="IPR000524">
    <property type="entry name" value="Tscrpt_reg_HTH_GntR"/>
</dbReference>
<dbReference type="GO" id="GO:0045892">
    <property type="term" value="P:negative regulation of DNA-templated transcription"/>
    <property type="evidence" value="ECO:0007669"/>
    <property type="project" value="TreeGrafter"/>
</dbReference>
<dbReference type="EMBL" id="CP010519">
    <property type="protein sequence ID" value="AJE84463.1"/>
    <property type="molecule type" value="Genomic_DNA"/>
</dbReference>
<dbReference type="Proteomes" id="UP000031523">
    <property type="component" value="Chromosome"/>
</dbReference>
<reference evidence="6 7" key="1">
    <citation type="submission" date="2015-01" db="EMBL/GenBank/DDBJ databases">
        <title>Enhanced salinomycin production by adjusting the supply of polyketide extender units in Streptomyce albus DSM 41398.</title>
        <authorList>
            <person name="Lu C."/>
        </authorList>
    </citation>
    <scope>NUCLEOTIDE SEQUENCE [LARGE SCALE GENOMIC DNA]</scope>
    <source>
        <strain evidence="7">ATCC 21838 / DSM 41398 / FERM P-419 / JCM 4703 / NBRC 107858</strain>
    </source>
</reference>
<accession>A0A0B5EP07</accession>
<dbReference type="PROSITE" id="PS50949">
    <property type="entry name" value="HTH_GNTR"/>
    <property type="match status" value="1"/>
</dbReference>
<dbReference type="SMART" id="SM00345">
    <property type="entry name" value="HTH_GNTR"/>
    <property type="match status" value="1"/>
</dbReference>
<evidence type="ECO:0000313" key="6">
    <source>
        <dbReference type="EMBL" id="AJE84463.1"/>
    </source>
</evidence>
<dbReference type="AlphaFoldDB" id="A0A0B5EP07"/>
<protein>
    <submittedName>
        <fullName evidence="6">GntR family transcriptional regulator</fullName>
    </submittedName>
</protein>
<dbReference type="PANTHER" id="PTHR44846:SF17">
    <property type="entry name" value="GNTR-FAMILY TRANSCRIPTIONAL REGULATOR"/>
    <property type="match status" value="1"/>
</dbReference>
<proteinExistence type="predicted"/>
<dbReference type="InterPro" id="IPR050679">
    <property type="entry name" value="Bact_HTH_transcr_reg"/>
</dbReference>
<dbReference type="PANTHER" id="PTHR44846">
    <property type="entry name" value="MANNOSYL-D-GLYCERATE TRANSPORT/METABOLISM SYSTEM REPRESSOR MNGR-RELATED"/>
    <property type="match status" value="1"/>
</dbReference>
<keyword evidence="1" id="KW-0805">Transcription regulation</keyword>
<feature type="region of interest" description="Disordered" evidence="4">
    <location>
        <begin position="72"/>
        <end position="91"/>
    </location>
</feature>
<evidence type="ECO:0000256" key="3">
    <source>
        <dbReference type="ARBA" id="ARBA00023163"/>
    </source>
</evidence>
<dbReference type="InterPro" id="IPR036388">
    <property type="entry name" value="WH-like_DNA-bd_sf"/>
</dbReference>
<dbReference type="CDD" id="cd07377">
    <property type="entry name" value="WHTH_GntR"/>
    <property type="match status" value="1"/>
</dbReference>
<evidence type="ECO:0000256" key="2">
    <source>
        <dbReference type="ARBA" id="ARBA00023125"/>
    </source>
</evidence>
<gene>
    <name evidence="6" type="ORF">SLNWT_4087</name>
</gene>
<keyword evidence="7" id="KW-1185">Reference proteome</keyword>
<sequence>MTQENTVVNEGPRHSARAIADALRARIREGTLRPGDRLPTQAGLASEFGVERGTVRQALRALQEEGLLAHVSKGSPPRVAEQRRETGEPQPTMVSLAPRLADAFSGPQVRIDALSLTAQSLMMALGEPVRLIHEGRIRPRSVEVRILLPSRNIDLAFPVSVEHGRAEPAQDPVHDRWLLQRNAQGQVLRHNLRALRTSHGVDVSVTFRALPFTPPVKLYLLNGSEALFAFYRVTRRQEEVDSTTLEMWDTLGAESLLFSHQKASGGRDAAFVEESQNWFDALWETISTELTLS</sequence>
<name>A0A0B5EP07_STRA4</name>
<evidence type="ECO:0000313" key="7">
    <source>
        <dbReference type="Proteomes" id="UP000031523"/>
    </source>
</evidence>
<dbReference type="SUPFAM" id="SSF46785">
    <property type="entry name" value="Winged helix' DNA-binding domain"/>
    <property type="match status" value="1"/>
</dbReference>
<feature type="domain" description="HTH gntR-type" evidence="5">
    <location>
        <begin position="13"/>
        <end position="82"/>
    </location>
</feature>
<evidence type="ECO:0000259" key="5">
    <source>
        <dbReference type="PROSITE" id="PS50949"/>
    </source>
</evidence>
<dbReference type="KEGG" id="sals:SLNWT_4087"/>
<evidence type="ECO:0000256" key="4">
    <source>
        <dbReference type="SAM" id="MobiDB-lite"/>
    </source>
</evidence>
<dbReference type="Gene3D" id="1.10.10.10">
    <property type="entry name" value="Winged helix-like DNA-binding domain superfamily/Winged helix DNA-binding domain"/>
    <property type="match status" value="1"/>
</dbReference>
<evidence type="ECO:0000256" key="1">
    <source>
        <dbReference type="ARBA" id="ARBA00023015"/>
    </source>
</evidence>
<keyword evidence="3" id="KW-0804">Transcription</keyword>
<organism evidence="6 7">
    <name type="scientific">Streptomyces albus (strain ATCC 21838 / DSM 41398 / FERM P-419 / JCM 4703 / NBRC 107858)</name>
    <dbReference type="NCBI Taxonomy" id="1081613"/>
    <lineage>
        <taxon>Bacteria</taxon>
        <taxon>Bacillati</taxon>
        <taxon>Actinomycetota</taxon>
        <taxon>Actinomycetes</taxon>
        <taxon>Kitasatosporales</taxon>
        <taxon>Streptomycetaceae</taxon>
        <taxon>Streptomyces</taxon>
    </lineage>
</organism>
<dbReference type="PRINTS" id="PR00035">
    <property type="entry name" value="HTHGNTR"/>
</dbReference>